<gene>
    <name evidence="1" type="ORF">GSM42_03610</name>
</gene>
<dbReference type="AlphaFoldDB" id="A0A6I4VQZ8"/>
<dbReference type="EMBL" id="WUUL01000002">
    <property type="protein sequence ID" value="MXQ52831.1"/>
    <property type="molecule type" value="Genomic_DNA"/>
</dbReference>
<reference evidence="1 2" key="1">
    <citation type="submission" date="2019-12" db="EMBL/GenBank/DDBJ databases">
        <title>Whole-genome analyses of novel actinobacteria.</title>
        <authorList>
            <person name="Sahin N."/>
            <person name="Saygin H."/>
        </authorList>
    </citation>
    <scope>NUCLEOTIDE SEQUENCE [LARGE SCALE GENOMIC DNA]</scope>
    <source>
        <strain evidence="1 2">KC615</strain>
    </source>
</reference>
<dbReference type="Proteomes" id="UP000430692">
    <property type="component" value="Unassembled WGS sequence"/>
</dbReference>
<proteinExistence type="predicted"/>
<evidence type="ECO:0000313" key="2">
    <source>
        <dbReference type="Proteomes" id="UP000430692"/>
    </source>
</evidence>
<keyword evidence="2" id="KW-1185">Reference proteome</keyword>
<sequence length="56" mass="6547">MMIDRLDKYGGVIILSNGYPALTNSTYQVVTLLRKLLETTRKDLSMWNLLRFRGNR</sequence>
<comment type="caution">
    <text evidence="1">The sequence shown here is derived from an EMBL/GenBank/DDBJ whole genome shotgun (WGS) entry which is preliminary data.</text>
</comment>
<organism evidence="1 2">
    <name type="scientific">Shimazuella alba</name>
    <dbReference type="NCBI Taxonomy" id="2690964"/>
    <lineage>
        <taxon>Bacteria</taxon>
        <taxon>Bacillati</taxon>
        <taxon>Bacillota</taxon>
        <taxon>Bacilli</taxon>
        <taxon>Bacillales</taxon>
        <taxon>Thermoactinomycetaceae</taxon>
        <taxon>Shimazuella</taxon>
    </lineage>
</organism>
<dbReference type="RefSeq" id="WP_160800128.1">
    <property type="nucleotide sequence ID" value="NZ_WUUL01000002.1"/>
</dbReference>
<evidence type="ECO:0000313" key="1">
    <source>
        <dbReference type="EMBL" id="MXQ52831.1"/>
    </source>
</evidence>
<name>A0A6I4VQZ8_9BACL</name>
<accession>A0A6I4VQZ8</accession>
<protein>
    <submittedName>
        <fullName evidence="1">Uncharacterized protein</fullName>
    </submittedName>
</protein>